<organism evidence="2 3">
    <name type="scientific">Zopfia rhizophila CBS 207.26</name>
    <dbReference type="NCBI Taxonomy" id="1314779"/>
    <lineage>
        <taxon>Eukaryota</taxon>
        <taxon>Fungi</taxon>
        <taxon>Dikarya</taxon>
        <taxon>Ascomycota</taxon>
        <taxon>Pezizomycotina</taxon>
        <taxon>Dothideomycetes</taxon>
        <taxon>Dothideomycetes incertae sedis</taxon>
        <taxon>Zopfiaceae</taxon>
        <taxon>Zopfia</taxon>
    </lineage>
</organism>
<evidence type="ECO:0000313" key="2">
    <source>
        <dbReference type="EMBL" id="KAF2181097.1"/>
    </source>
</evidence>
<feature type="compositionally biased region" description="Low complexity" evidence="1">
    <location>
        <begin position="11"/>
        <end position="21"/>
    </location>
</feature>
<reference evidence="2" key="1">
    <citation type="journal article" date="2020" name="Stud. Mycol.">
        <title>101 Dothideomycetes genomes: a test case for predicting lifestyles and emergence of pathogens.</title>
        <authorList>
            <person name="Haridas S."/>
            <person name="Albert R."/>
            <person name="Binder M."/>
            <person name="Bloem J."/>
            <person name="Labutti K."/>
            <person name="Salamov A."/>
            <person name="Andreopoulos B."/>
            <person name="Baker S."/>
            <person name="Barry K."/>
            <person name="Bills G."/>
            <person name="Bluhm B."/>
            <person name="Cannon C."/>
            <person name="Castanera R."/>
            <person name="Culley D."/>
            <person name="Daum C."/>
            <person name="Ezra D."/>
            <person name="Gonzalez J."/>
            <person name="Henrissat B."/>
            <person name="Kuo A."/>
            <person name="Liang C."/>
            <person name="Lipzen A."/>
            <person name="Lutzoni F."/>
            <person name="Magnuson J."/>
            <person name="Mondo S."/>
            <person name="Nolan M."/>
            <person name="Ohm R."/>
            <person name="Pangilinan J."/>
            <person name="Park H.-J."/>
            <person name="Ramirez L."/>
            <person name="Alfaro M."/>
            <person name="Sun H."/>
            <person name="Tritt A."/>
            <person name="Yoshinaga Y."/>
            <person name="Zwiers L.-H."/>
            <person name="Turgeon B."/>
            <person name="Goodwin S."/>
            <person name="Spatafora J."/>
            <person name="Crous P."/>
            <person name="Grigoriev I."/>
        </authorList>
    </citation>
    <scope>NUCLEOTIDE SEQUENCE</scope>
    <source>
        <strain evidence="2">CBS 207.26</strain>
    </source>
</reference>
<dbReference type="Proteomes" id="UP000800200">
    <property type="component" value="Unassembled WGS sequence"/>
</dbReference>
<feature type="compositionally biased region" description="Basic and acidic residues" evidence="1">
    <location>
        <begin position="22"/>
        <end position="31"/>
    </location>
</feature>
<evidence type="ECO:0000256" key="1">
    <source>
        <dbReference type="SAM" id="MobiDB-lite"/>
    </source>
</evidence>
<feature type="region of interest" description="Disordered" evidence="1">
    <location>
        <begin position="1"/>
        <end position="33"/>
    </location>
</feature>
<gene>
    <name evidence="2" type="ORF">K469DRAFT_590407</name>
</gene>
<accession>A0A6A6DNH3</accession>
<dbReference type="AlphaFoldDB" id="A0A6A6DNH3"/>
<feature type="compositionally biased region" description="Low complexity" evidence="1">
    <location>
        <begin position="79"/>
        <end position="95"/>
    </location>
</feature>
<protein>
    <submittedName>
        <fullName evidence="2">Uncharacterized protein</fullName>
    </submittedName>
</protein>
<feature type="compositionally biased region" description="Polar residues" evidence="1">
    <location>
        <begin position="110"/>
        <end position="119"/>
    </location>
</feature>
<feature type="region of interest" description="Disordered" evidence="1">
    <location>
        <begin position="53"/>
        <end position="130"/>
    </location>
</feature>
<feature type="compositionally biased region" description="Basic and acidic residues" evidence="1">
    <location>
        <begin position="98"/>
        <end position="108"/>
    </location>
</feature>
<evidence type="ECO:0000313" key="3">
    <source>
        <dbReference type="Proteomes" id="UP000800200"/>
    </source>
</evidence>
<dbReference type="OrthoDB" id="3797485at2759"/>
<name>A0A6A6DNH3_9PEZI</name>
<feature type="compositionally biased region" description="Basic and acidic residues" evidence="1">
    <location>
        <begin position="121"/>
        <end position="130"/>
    </location>
</feature>
<proteinExistence type="predicted"/>
<keyword evidence="3" id="KW-1185">Reference proteome</keyword>
<sequence length="130" mass="14111">MSRALTKKEAQQQQLQQQQYQRDVETQEHHASANASAGLSLNLFGALSGVFSSKSRKTTHSNPDGSSHSVEDRHEQGVAHGYAAGQGTAYAQGNAVENGKKQKSREIGEGQQQTRQIKGTKQVDHLGIEN</sequence>
<feature type="compositionally biased region" description="Basic and acidic residues" evidence="1">
    <location>
        <begin position="1"/>
        <end position="10"/>
    </location>
</feature>
<dbReference type="EMBL" id="ML994654">
    <property type="protein sequence ID" value="KAF2181097.1"/>
    <property type="molecule type" value="Genomic_DNA"/>
</dbReference>